<dbReference type="AlphaFoldDB" id="A0A3L6PSV0"/>
<evidence type="ECO:0000313" key="3">
    <source>
        <dbReference type="Proteomes" id="UP000275267"/>
    </source>
</evidence>
<sequence>MDASFNKLATSEAGPGGKALTENLSTTFASSGDPCLDFFHVVPHSTRARWHSTPAPVAAFGYLKDLPELLHRIVHGGASTRDPGKKARLAAPGGEASLAAARPIPPRASAQPRNASRPRRRGGPGERRPRRGRWRYTTPTLPIGSCTTTRLTSSPVYSQRTCASSPTGARCPSRAER</sequence>
<feature type="region of interest" description="Disordered" evidence="1">
    <location>
        <begin position="76"/>
        <end position="177"/>
    </location>
</feature>
<accession>A0A3L6PSV0</accession>
<dbReference type="Proteomes" id="UP000275267">
    <property type="component" value="Unassembled WGS sequence"/>
</dbReference>
<protein>
    <submittedName>
        <fullName evidence="2">Uncharacterized protein</fullName>
    </submittedName>
</protein>
<proteinExistence type="predicted"/>
<keyword evidence="3" id="KW-1185">Reference proteome</keyword>
<feature type="compositionally biased region" description="Basic residues" evidence="1">
    <location>
        <begin position="116"/>
        <end position="134"/>
    </location>
</feature>
<comment type="caution">
    <text evidence="2">The sequence shown here is derived from an EMBL/GenBank/DDBJ whole genome shotgun (WGS) entry which is preliminary data.</text>
</comment>
<reference evidence="3" key="1">
    <citation type="journal article" date="2019" name="Nat. Commun.">
        <title>The genome of broomcorn millet.</title>
        <authorList>
            <person name="Zou C."/>
            <person name="Miki D."/>
            <person name="Li D."/>
            <person name="Tang Q."/>
            <person name="Xiao L."/>
            <person name="Rajput S."/>
            <person name="Deng P."/>
            <person name="Jia W."/>
            <person name="Huang R."/>
            <person name="Zhang M."/>
            <person name="Sun Y."/>
            <person name="Hu J."/>
            <person name="Fu X."/>
            <person name="Schnable P.S."/>
            <person name="Li F."/>
            <person name="Zhang H."/>
            <person name="Feng B."/>
            <person name="Zhu X."/>
            <person name="Liu R."/>
            <person name="Schnable J.C."/>
            <person name="Zhu J.-K."/>
            <person name="Zhang H."/>
        </authorList>
    </citation>
    <scope>NUCLEOTIDE SEQUENCE [LARGE SCALE GENOMIC DNA]</scope>
</reference>
<organism evidence="2 3">
    <name type="scientific">Panicum miliaceum</name>
    <name type="common">Proso millet</name>
    <name type="synonym">Broomcorn millet</name>
    <dbReference type="NCBI Taxonomy" id="4540"/>
    <lineage>
        <taxon>Eukaryota</taxon>
        <taxon>Viridiplantae</taxon>
        <taxon>Streptophyta</taxon>
        <taxon>Embryophyta</taxon>
        <taxon>Tracheophyta</taxon>
        <taxon>Spermatophyta</taxon>
        <taxon>Magnoliopsida</taxon>
        <taxon>Liliopsida</taxon>
        <taxon>Poales</taxon>
        <taxon>Poaceae</taxon>
        <taxon>PACMAD clade</taxon>
        <taxon>Panicoideae</taxon>
        <taxon>Panicodae</taxon>
        <taxon>Paniceae</taxon>
        <taxon>Panicinae</taxon>
        <taxon>Panicum</taxon>
        <taxon>Panicum sect. Panicum</taxon>
    </lineage>
</organism>
<evidence type="ECO:0000256" key="1">
    <source>
        <dbReference type="SAM" id="MobiDB-lite"/>
    </source>
</evidence>
<feature type="compositionally biased region" description="Polar residues" evidence="1">
    <location>
        <begin position="137"/>
        <end position="167"/>
    </location>
</feature>
<name>A0A3L6PSV0_PANMI</name>
<dbReference type="EMBL" id="PQIB02000015">
    <property type="protein sequence ID" value="RLM64788.1"/>
    <property type="molecule type" value="Genomic_DNA"/>
</dbReference>
<evidence type="ECO:0000313" key="2">
    <source>
        <dbReference type="EMBL" id="RLM64788.1"/>
    </source>
</evidence>
<dbReference type="OrthoDB" id="1716431at2759"/>
<gene>
    <name evidence="2" type="ORF">C2845_PM16G12860</name>
</gene>
<feature type="compositionally biased region" description="Low complexity" evidence="1">
    <location>
        <begin position="89"/>
        <end position="115"/>
    </location>
</feature>